<reference evidence="9" key="1">
    <citation type="journal article" date="2020" name="Nat. Commun.">
        <title>Genome assembly of wild tea tree DASZ reveals pedigree and selection history of tea varieties.</title>
        <authorList>
            <person name="Zhang W."/>
            <person name="Zhang Y."/>
            <person name="Qiu H."/>
            <person name="Guo Y."/>
            <person name="Wan H."/>
            <person name="Zhang X."/>
            <person name="Scossa F."/>
            <person name="Alseekh S."/>
            <person name="Zhang Q."/>
            <person name="Wang P."/>
            <person name="Xu L."/>
            <person name="Schmidt M.H."/>
            <person name="Jia X."/>
            <person name="Li D."/>
            <person name="Zhu A."/>
            <person name="Guo F."/>
            <person name="Chen W."/>
            <person name="Ni D."/>
            <person name="Usadel B."/>
            <person name="Fernie A.R."/>
            <person name="Wen W."/>
        </authorList>
    </citation>
    <scope>NUCLEOTIDE SEQUENCE [LARGE SCALE GENOMIC DNA]</scope>
    <source>
        <strain evidence="9">cv. G240</strain>
    </source>
</reference>
<dbReference type="AlphaFoldDB" id="A0A7J7G4C1"/>
<dbReference type="InterPro" id="IPR040911">
    <property type="entry name" value="Exostosin_GT47"/>
</dbReference>
<evidence type="ECO:0000256" key="4">
    <source>
        <dbReference type="ARBA" id="ARBA00022968"/>
    </source>
</evidence>
<gene>
    <name evidence="8" type="ORF">HYC85_026722</name>
</gene>
<evidence type="ECO:0000256" key="3">
    <source>
        <dbReference type="ARBA" id="ARBA00022676"/>
    </source>
</evidence>
<evidence type="ECO:0000256" key="6">
    <source>
        <dbReference type="SAM" id="Phobius"/>
    </source>
</evidence>
<evidence type="ECO:0000259" key="7">
    <source>
        <dbReference type="Pfam" id="PF03016"/>
    </source>
</evidence>
<comment type="subcellular location">
    <subcellularLocation>
        <location evidence="1">Golgi apparatus membrane</location>
        <topology evidence="1">Single-pass type II membrane protein</topology>
    </subcellularLocation>
</comment>
<dbReference type="GO" id="GO:0016757">
    <property type="term" value="F:glycosyltransferase activity"/>
    <property type="evidence" value="ECO:0007669"/>
    <property type="project" value="UniProtKB-KW"/>
</dbReference>
<protein>
    <recommendedName>
        <fullName evidence="7">Exostosin GT47 domain-containing protein</fullName>
    </recommendedName>
</protein>
<dbReference type="EMBL" id="JACBKZ010000013">
    <property type="protein sequence ID" value="KAF5935593.1"/>
    <property type="molecule type" value="Genomic_DNA"/>
</dbReference>
<comment type="similarity">
    <text evidence="2">Belongs to the glycosyltransferase 47 family.</text>
</comment>
<proteinExistence type="inferred from homology"/>
<dbReference type="Proteomes" id="UP000593564">
    <property type="component" value="Unassembled WGS sequence"/>
</dbReference>
<dbReference type="GO" id="GO:0000139">
    <property type="term" value="C:Golgi membrane"/>
    <property type="evidence" value="ECO:0007669"/>
    <property type="project" value="UniProtKB-SubCell"/>
</dbReference>
<reference evidence="8 9" key="2">
    <citation type="submission" date="2020-07" db="EMBL/GenBank/DDBJ databases">
        <title>Genome assembly of wild tea tree DASZ reveals pedigree and selection history of tea varieties.</title>
        <authorList>
            <person name="Zhang W."/>
        </authorList>
    </citation>
    <scope>NUCLEOTIDE SEQUENCE [LARGE SCALE GENOMIC DNA]</scope>
    <source>
        <strain evidence="9">cv. G240</strain>
        <tissue evidence="8">Leaf</tissue>
    </source>
</reference>
<sequence length="606" mass="69752">MHQTAARSVGVKLQFCQANHCASLRGSEPVKLWLRGAFGNLGLLAGYGAKPIGAGWNFLVQASTLIGECEMNNLLKQIIIILMFRIDWRKLLLVGSIITIAGVVVQIYTLPFPLTIWILSPPETRLVYKSLNTNMHLSEETPLARFEEFENHPADPGGSMNTSTNLNQSASIVKDEAKATRQRARLERRRMRIMKQKNPSPPPPPPHRPLPLHLLRHIRSLTSDEVLVYAKKEMENISSVLNDPDPDLYAPLFRNVSIFDRSYELMEVILKVYIYKDGAKPIFHEPHLQGIYSSEGWFMKLMEENKQFVTRDPEKAHLFYLPYSARQLQMALYVPGSHNIRRLSIFLRDHVNMLAAKYPFWNRTRGSDHFLVACHDWGSYTLTEHEELTQNTIKVLCNADVSEGIFKAGKDVSLPETTIRNPKRPLRGLGGKRVSQRPLLAFFAGNMHGRVRPTLLKYWGDKDDDMRIYGPLPNKVSRNMSYVEHMKSSKYCLCPMGYEVNSPRIVEAIYYECVPVIIADNFVPPLNDVLDWSAFSVIVDEKDIPKLKEILSAIPLRRYLKMQINVKMLQKHFRWNARPIRFDMFHMILHSIWHSRLNQIQITQSL</sequence>
<evidence type="ECO:0000256" key="5">
    <source>
        <dbReference type="ARBA" id="ARBA00023034"/>
    </source>
</evidence>
<feature type="domain" description="Exostosin GT47" evidence="7">
    <location>
        <begin position="270"/>
        <end position="553"/>
    </location>
</feature>
<keyword evidence="3" id="KW-0808">Transferase</keyword>
<evidence type="ECO:0000313" key="8">
    <source>
        <dbReference type="EMBL" id="KAF5935593.1"/>
    </source>
</evidence>
<organism evidence="8 9">
    <name type="scientific">Camellia sinensis</name>
    <name type="common">Tea plant</name>
    <name type="synonym">Thea sinensis</name>
    <dbReference type="NCBI Taxonomy" id="4442"/>
    <lineage>
        <taxon>Eukaryota</taxon>
        <taxon>Viridiplantae</taxon>
        <taxon>Streptophyta</taxon>
        <taxon>Embryophyta</taxon>
        <taxon>Tracheophyta</taxon>
        <taxon>Spermatophyta</taxon>
        <taxon>Magnoliopsida</taxon>
        <taxon>eudicotyledons</taxon>
        <taxon>Gunneridae</taxon>
        <taxon>Pentapetalae</taxon>
        <taxon>asterids</taxon>
        <taxon>Ericales</taxon>
        <taxon>Theaceae</taxon>
        <taxon>Camellia</taxon>
    </lineage>
</organism>
<keyword evidence="3" id="KW-0328">Glycosyltransferase</keyword>
<evidence type="ECO:0000313" key="9">
    <source>
        <dbReference type="Proteomes" id="UP000593564"/>
    </source>
</evidence>
<feature type="transmembrane region" description="Helical" evidence="6">
    <location>
        <begin position="91"/>
        <end position="119"/>
    </location>
</feature>
<keyword evidence="4" id="KW-0735">Signal-anchor</keyword>
<keyword evidence="9" id="KW-1185">Reference proteome</keyword>
<dbReference type="PANTHER" id="PTHR11062:SF59">
    <property type="entry name" value="EXOSTOSIN FAMILY PROTEIN"/>
    <property type="match status" value="1"/>
</dbReference>
<dbReference type="PANTHER" id="PTHR11062">
    <property type="entry name" value="EXOSTOSIN HEPARAN SULFATE GLYCOSYLTRANSFERASE -RELATED"/>
    <property type="match status" value="1"/>
</dbReference>
<dbReference type="Pfam" id="PF03016">
    <property type="entry name" value="Exostosin_GT47"/>
    <property type="match status" value="1"/>
</dbReference>
<keyword evidence="5" id="KW-0333">Golgi apparatus</keyword>
<evidence type="ECO:0000256" key="1">
    <source>
        <dbReference type="ARBA" id="ARBA00004323"/>
    </source>
</evidence>
<keyword evidence="6" id="KW-1133">Transmembrane helix</keyword>
<comment type="caution">
    <text evidence="8">The sequence shown here is derived from an EMBL/GenBank/DDBJ whole genome shotgun (WGS) entry which is preliminary data.</text>
</comment>
<keyword evidence="6" id="KW-0812">Transmembrane</keyword>
<accession>A0A7J7G4C1</accession>
<dbReference type="InterPro" id="IPR004263">
    <property type="entry name" value="Exostosin"/>
</dbReference>
<keyword evidence="6" id="KW-0472">Membrane</keyword>
<evidence type="ECO:0000256" key="2">
    <source>
        <dbReference type="ARBA" id="ARBA00010271"/>
    </source>
</evidence>
<name>A0A7J7G4C1_CAMSI</name>